<keyword evidence="1" id="KW-0732">Signal</keyword>
<keyword evidence="3" id="KW-1185">Reference proteome</keyword>
<accession>A0A9X3NGD3</accession>
<reference evidence="2" key="1">
    <citation type="submission" date="2022-10" db="EMBL/GenBank/DDBJ databases">
        <title>The WGS of Solirubrobacter phytolaccae KCTC 29190.</title>
        <authorList>
            <person name="Jiang Z."/>
        </authorList>
    </citation>
    <scope>NUCLEOTIDE SEQUENCE</scope>
    <source>
        <strain evidence="2">KCTC 29190</strain>
    </source>
</reference>
<protein>
    <submittedName>
        <fullName evidence="2">Uncharacterized protein</fullName>
    </submittedName>
</protein>
<comment type="caution">
    <text evidence="2">The sequence shown here is derived from an EMBL/GenBank/DDBJ whole genome shotgun (WGS) entry which is preliminary data.</text>
</comment>
<evidence type="ECO:0000313" key="3">
    <source>
        <dbReference type="Proteomes" id="UP001147653"/>
    </source>
</evidence>
<sequence length="246" mass="26060">MRRIFWILVAAGLAWPAAAGAQRAAITQAMWDGQGDPVLLGQGVPEGKGRVSWRVCPAEERCRRIAGGIHIAPGYTPAGTRFELTVEYRGRRTRVLSKPWRGRVRAAFPPVLNGTPSVGSIVTPSTAVWSGGWDMVGPLDSLHVEACTTPPTGCVTVAYQDSPWDEPLVGTPVTIPAFAAGRYLQVVDKPQPRDALYGGPAYLTPQAAPPLRRDPAVAVSAPVRVAPALPGTLGSPFSAAAWARGR</sequence>
<dbReference type="AlphaFoldDB" id="A0A9X3NGD3"/>
<feature type="signal peptide" evidence="1">
    <location>
        <begin position="1"/>
        <end position="21"/>
    </location>
</feature>
<gene>
    <name evidence="2" type="ORF">OJ997_30120</name>
</gene>
<proteinExistence type="predicted"/>
<dbReference type="RefSeq" id="WP_270029052.1">
    <property type="nucleotide sequence ID" value="NZ_JAPDDP010000080.1"/>
</dbReference>
<organism evidence="2 3">
    <name type="scientific">Solirubrobacter phytolaccae</name>
    <dbReference type="NCBI Taxonomy" id="1404360"/>
    <lineage>
        <taxon>Bacteria</taxon>
        <taxon>Bacillati</taxon>
        <taxon>Actinomycetota</taxon>
        <taxon>Thermoleophilia</taxon>
        <taxon>Solirubrobacterales</taxon>
        <taxon>Solirubrobacteraceae</taxon>
        <taxon>Solirubrobacter</taxon>
    </lineage>
</organism>
<evidence type="ECO:0000313" key="2">
    <source>
        <dbReference type="EMBL" id="MDA0184597.1"/>
    </source>
</evidence>
<dbReference type="Proteomes" id="UP001147653">
    <property type="component" value="Unassembled WGS sequence"/>
</dbReference>
<feature type="chain" id="PRO_5040913718" evidence="1">
    <location>
        <begin position="22"/>
        <end position="246"/>
    </location>
</feature>
<dbReference type="EMBL" id="JAPDDP010000080">
    <property type="protein sequence ID" value="MDA0184597.1"/>
    <property type="molecule type" value="Genomic_DNA"/>
</dbReference>
<name>A0A9X3NGD3_9ACTN</name>
<evidence type="ECO:0000256" key="1">
    <source>
        <dbReference type="SAM" id="SignalP"/>
    </source>
</evidence>